<sequence length="1126" mass="127559">MLTSSGRVITGDECLVDSGSTNTILKHKKFFSELSPAETSIGTISGVSNLIEGSGRACIILPSGTKLIINDALYASKSRRNLLSFKGIRQNGYHLKTSLENDTKYLQMTSNKNGQDTIVEKLKALSSGLYCTTINPIESYMVSNPKLPDKETFTIWHDRLGHPGSTMMRRIIKSANWHPLKNLKVLLSQNLSCAACSLGKLITRPSQIKLTHENPSFLDRIQGDICGPIHPPCGPFRYFLVLIDASSRWSHVSLLATRNVAFARLLAQIIQLRANFPEYQIKNIRMDNAGEFTSQAFNDYCMSIGIKVEHPVAHVHTQNGLAESLIKRLQLIARPLLMRCKLPSSAWGHAILHVAALIRLRPTADHEYSPLQLVSGREPSLSHLKIFGCAVYVPISPPQRTKMGPQRRLGIYIGFNSQSIIKYLEPFTGDMFTARFADCQFDETVFPALGGDKDKERLVTQELTWNASSLSNFDPRSGQCESEVQRIIHLQRIANELPDAFTDTNRVTKSHIPASNAPARIEVIPEEITIQRKRGRPIGSKDKNPRKRKEQNIAVGENSRNVITETPEEVNVPKETIIPEENEIPEEIPIPNELEISINYVQDSTMWNRDKTRVNDIFAYAIATDVINENDYVPKTLEECMHRNDWQKWQDALKAELDSLEKRNVFGPVVRTPIDVNPVGYKWVFAIKRNEKNEIVRYKARLVAQGFSQIPGVDYEETYSPVVDAITLRFLIGLAISKGLQMRLMDVVTAYLYGTLENDIYMKIPKGLKMPEAFKSTPRDMCAIKLKRSLYGLKQSGRMWYNRLSEYLEKEGYKYDVINPCVFIKRSLSKFTIIAVYVDDINIIGSPEEIEKTAQLLKREFEMKDLGTTKLCLGLQFEYLCNGTFVHQSNYIQKMLVRFNMDKAHPYSVPMVVRPLDPHKDPYRPQEEDEEVLGPEVPYLSAIGALMYLANNTRPDIAFSLVGYADAGYLSDPHKARSQTGYVFTYGGTTISWRSTKQTLTATSSNHAELIALYEASRECVWLRSMINHIQEACGLEQIKKDPTIIYEDNAACIAQIREGYIKGDRTKHISPKFFSTYDLQKEGEIDVRQIKSNENLADLFTKSLPRSSFEQLSQQIGLRRLKDIC</sequence>
<reference evidence="1 2" key="2">
    <citation type="journal article" date="2022" name="Mol. Ecol. Resour.">
        <title>The genomes of chicory, endive, great burdock and yacon provide insights into Asteraceae paleo-polyploidization history and plant inulin production.</title>
        <authorList>
            <person name="Fan W."/>
            <person name="Wang S."/>
            <person name="Wang H."/>
            <person name="Wang A."/>
            <person name="Jiang F."/>
            <person name="Liu H."/>
            <person name="Zhao H."/>
            <person name="Xu D."/>
            <person name="Zhang Y."/>
        </authorList>
    </citation>
    <scope>NUCLEOTIDE SEQUENCE [LARGE SCALE GENOMIC DNA]</scope>
    <source>
        <strain evidence="2">cv. Yunnan</strain>
        <tissue evidence="1">Leaves</tissue>
    </source>
</reference>
<reference evidence="2" key="1">
    <citation type="journal article" date="2022" name="Mol. Ecol. Resour.">
        <title>The genomes of chicory, endive, great burdock and yacon provide insights into Asteraceae palaeo-polyploidization history and plant inulin production.</title>
        <authorList>
            <person name="Fan W."/>
            <person name="Wang S."/>
            <person name="Wang H."/>
            <person name="Wang A."/>
            <person name="Jiang F."/>
            <person name="Liu H."/>
            <person name="Zhao H."/>
            <person name="Xu D."/>
            <person name="Zhang Y."/>
        </authorList>
    </citation>
    <scope>NUCLEOTIDE SEQUENCE [LARGE SCALE GENOMIC DNA]</scope>
    <source>
        <strain evidence="2">cv. Yunnan</strain>
    </source>
</reference>
<dbReference type="Proteomes" id="UP001056120">
    <property type="component" value="Linkage Group LG14"/>
</dbReference>
<comment type="caution">
    <text evidence="1">The sequence shown here is derived from an EMBL/GenBank/DDBJ whole genome shotgun (WGS) entry which is preliminary data.</text>
</comment>
<evidence type="ECO:0000313" key="1">
    <source>
        <dbReference type="EMBL" id="KAI3785990.1"/>
    </source>
</evidence>
<dbReference type="EMBL" id="CM042031">
    <property type="protein sequence ID" value="KAI3785990.1"/>
    <property type="molecule type" value="Genomic_DNA"/>
</dbReference>
<gene>
    <name evidence="1" type="ORF">L1987_45116</name>
</gene>
<accession>A0ACB9GSM3</accession>
<keyword evidence="2" id="KW-1185">Reference proteome</keyword>
<evidence type="ECO:0000313" key="2">
    <source>
        <dbReference type="Proteomes" id="UP001056120"/>
    </source>
</evidence>
<protein>
    <submittedName>
        <fullName evidence="1">Uncharacterized protein</fullName>
    </submittedName>
</protein>
<proteinExistence type="predicted"/>
<name>A0ACB9GSM3_9ASTR</name>
<organism evidence="1 2">
    <name type="scientific">Smallanthus sonchifolius</name>
    <dbReference type="NCBI Taxonomy" id="185202"/>
    <lineage>
        <taxon>Eukaryota</taxon>
        <taxon>Viridiplantae</taxon>
        <taxon>Streptophyta</taxon>
        <taxon>Embryophyta</taxon>
        <taxon>Tracheophyta</taxon>
        <taxon>Spermatophyta</taxon>
        <taxon>Magnoliopsida</taxon>
        <taxon>eudicotyledons</taxon>
        <taxon>Gunneridae</taxon>
        <taxon>Pentapetalae</taxon>
        <taxon>asterids</taxon>
        <taxon>campanulids</taxon>
        <taxon>Asterales</taxon>
        <taxon>Asteraceae</taxon>
        <taxon>Asteroideae</taxon>
        <taxon>Heliantheae alliance</taxon>
        <taxon>Millerieae</taxon>
        <taxon>Smallanthus</taxon>
    </lineage>
</organism>